<dbReference type="SUPFAM" id="SSF64518">
    <property type="entry name" value="Phase 1 flagellin"/>
    <property type="match status" value="1"/>
</dbReference>
<proteinExistence type="inferred from homology"/>
<comment type="subcellular location">
    <subcellularLocation>
        <location evidence="1">Bacterial flagellum</location>
    </subcellularLocation>
</comment>
<feature type="domain" description="Flagellin C-terminal" evidence="5">
    <location>
        <begin position="286"/>
        <end position="368"/>
    </location>
</feature>
<dbReference type="EMBL" id="RAPK01000006">
    <property type="protein sequence ID" value="RKD76516.1"/>
    <property type="molecule type" value="Genomic_DNA"/>
</dbReference>
<comment type="similarity">
    <text evidence="2">Belongs to the bacterial flagellin family.</text>
</comment>
<dbReference type="NCBIfam" id="TIGR02550">
    <property type="entry name" value="flagell_flgL"/>
    <property type="match status" value="1"/>
</dbReference>
<gene>
    <name evidence="6" type="ORF">ATL39_0735</name>
</gene>
<evidence type="ECO:0000256" key="1">
    <source>
        <dbReference type="ARBA" id="ARBA00004365"/>
    </source>
</evidence>
<dbReference type="PANTHER" id="PTHR42792:SF1">
    <property type="entry name" value="FLAGELLAR HOOK-ASSOCIATED PROTEIN 3"/>
    <property type="match status" value="1"/>
</dbReference>
<dbReference type="InterPro" id="IPR046358">
    <property type="entry name" value="Flagellin_C"/>
</dbReference>
<dbReference type="InterPro" id="IPR001492">
    <property type="entry name" value="Flagellin"/>
</dbReference>
<evidence type="ECO:0000313" key="7">
    <source>
        <dbReference type="Proteomes" id="UP000285120"/>
    </source>
</evidence>
<dbReference type="GO" id="GO:0071973">
    <property type="term" value="P:bacterial-type flagellum-dependent cell motility"/>
    <property type="evidence" value="ECO:0007669"/>
    <property type="project" value="InterPro"/>
</dbReference>
<evidence type="ECO:0000256" key="3">
    <source>
        <dbReference type="ARBA" id="ARBA00023143"/>
    </source>
</evidence>
<evidence type="ECO:0000259" key="5">
    <source>
        <dbReference type="Pfam" id="PF00700"/>
    </source>
</evidence>
<comment type="caution">
    <text evidence="6">The sequence shown here is derived from an EMBL/GenBank/DDBJ whole genome shotgun (WGS) entry which is preliminary data.</text>
</comment>
<feature type="domain" description="Flagellin N-terminal" evidence="4">
    <location>
        <begin position="7"/>
        <end position="140"/>
    </location>
</feature>
<keyword evidence="3" id="KW-0975">Bacterial flagellum</keyword>
<dbReference type="GO" id="GO:0009424">
    <property type="term" value="C:bacterial-type flagellum hook"/>
    <property type="evidence" value="ECO:0007669"/>
    <property type="project" value="InterPro"/>
</dbReference>
<sequence length="369" mass="41063">MRVTQGMLAQQSLRHVTQNYKNLSEMQNQLSTGKKISRPSQDPVVAVNGMRYRAQVAEVEQFQRNVQEAHTWMDAGDTALGEATQVLQRLKELTTQAANDTYEASERGNIAKEVKQLKEHMATMANTSINGKYIFNGTDTNNAPVDSARLGIAADNMFAMEAEELESLSVNIDGAVYSNAARLDDDTIQFTNDADEIVTFTRNEDEIELNVNGTAAEPDAAFVYDETAISVNQGRVNIELLHDTMMPVNISPDSVFNQELFADLEQLERTLSNPDAGSSDIEGFLSKIDIHMNNTVNERAELGARTNRIEMMENRLGNQELIAEKVMSKNEDVDLEKTIIELMLLENVHQASLSAGARIIQPSLMDFLR</sequence>
<organism evidence="6 7">
    <name type="scientific">Sinobaca qinghaiensis</name>
    <dbReference type="NCBI Taxonomy" id="342944"/>
    <lineage>
        <taxon>Bacteria</taxon>
        <taxon>Bacillati</taxon>
        <taxon>Bacillota</taxon>
        <taxon>Bacilli</taxon>
        <taxon>Bacillales</taxon>
        <taxon>Sporolactobacillaceae</taxon>
        <taxon>Sinobaca</taxon>
    </lineage>
</organism>
<dbReference type="Pfam" id="PF00669">
    <property type="entry name" value="Flagellin_N"/>
    <property type="match status" value="1"/>
</dbReference>
<dbReference type="RefSeq" id="WP_120191911.1">
    <property type="nucleotide sequence ID" value="NZ_RAPK01000006.1"/>
</dbReference>
<evidence type="ECO:0000313" key="6">
    <source>
        <dbReference type="EMBL" id="RKD76516.1"/>
    </source>
</evidence>
<keyword evidence="7" id="KW-1185">Reference proteome</keyword>
<dbReference type="GO" id="GO:0005198">
    <property type="term" value="F:structural molecule activity"/>
    <property type="evidence" value="ECO:0007669"/>
    <property type="project" value="InterPro"/>
</dbReference>
<name>A0A419V8T4_9BACL</name>
<dbReference type="InterPro" id="IPR001029">
    <property type="entry name" value="Flagellin_N"/>
</dbReference>
<accession>A0A419V8T4</accession>
<dbReference type="InterPro" id="IPR013384">
    <property type="entry name" value="Flagell_FlgL"/>
</dbReference>
<evidence type="ECO:0000256" key="2">
    <source>
        <dbReference type="ARBA" id="ARBA00005709"/>
    </source>
</evidence>
<dbReference type="OrthoDB" id="9758307at2"/>
<keyword evidence="6" id="KW-0282">Flagellum</keyword>
<dbReference type="AlphaFoldDB" id="A0A419V8T4"/>
<protein>
    <submittedName>
        <fullName evidence="6">Flagellar hook-associated protein 3 FlgL</fullName>
    </submittedName>
</protein>
<keyword evidence="6" id="KW-0969">Cilium</keyword>
<reference evidence="6 7" key="1">
    <citation type="submission" date="2018-09" db="EMBL/GenBank/DDBJ databases">
        <title>Genomic Encyclopedia of Archaeal and Bacterial Type Strains, Phase II (KMG-II): from individual species to whole genera.</title>
        <authorList>
            <person name="Goeker M."/>
        </authorList>
    </citation>
    <scope>NUCLEOTIDE SEQUENCE [LARGE SCALE GENOMIC DNA]</scope>
    <source>
        <strain evidence="6 7">DSM 17008</strain>
    </source>
</reference>
<dbReference type="Pfam" id="PF00700">
    <property type="entry name" value="Flagellin_C"/>
    <property type="match status" value="1"/>
</dbReference>
<keyword evidence="6" id="KW-0966">Cell projection</keyword>
<dbReference type="Gene3D" id="1.20.1330.10">
    <property type="entry name" value="f41 fragment of flagellin, N-terminal domain"/>
    <property type="match status" value="1"/>
</dbReference>
<evidence type="ECO:0000259" key="4">
    <source>
        <dbReference type="Pfam" id="PF00669"/>
    </source>
</evidence>
<dbReference type="PANTHER" id="PTHR42792">
    <property type="entry name" value="FLAGELLIN"/>
    <property type="match status" value="1"/>
</dbReference>
<dbReference type="Proteomes" id="UP000285120">
    <property type="component" value="Unassembled WGS sequence"/>
</dbReference>